<keyword evidence="7" id="KW-0813">Transport</keyword>
<feature type="transmembrane region" description="Helical" evidence="5">
    <location>
        <begin position="15"/>
        <end position="33"/>
    </location>
</feature>
<comment type="subcellular location">
    <subcellularLocation>
        <location evidence="1">Membrane</location>
        <topology evidence="1">Multi-pass membrane protein</topology>
    </subcellularLocation>
</comment>
<accession>A0A1N7MIR6</accession>
<dbReference type="EMBL" id="FTOT01000002">
    <property type="protein sequence ID" value="SIS85962.1"/>
    <property type="molecule type" value="Genomic_DNA"/>
</dbReference>
<keyword evidence="2 5" id="KW-0812">Transmembrane</keyword>
<dbReference type="GO" id="GO:0005245">
    <property type="term" value="F:voltage-gated calcium channel activity"/>
    <property type="evidence" value="ECO:0007669"/>
    <property type="project" value="TreeGrafter"/>
</dbReference>
<feature type="transmembrane region" description="Helical" evidence="5">
    <location>
        <begin position="80"/>
        <end position="103"/>
    </location>
</feature>
<dbReference type="Gene3D" id="1.10.287.70">
    <property type="match status" value="1"/>
</dbReference>
<keyword evidence="4 5" id="KW-0472">Membrane</keyword>
<organism evidence="7 8">
    <name type="scientific">Gemmobacter megaterium</name>
    <dbReference type="NCBI Taxonomy" id="1086013"/>
    <lineage>
        <taxon>Bacteria</taxon>
        <taxon>Pseudomonadati</taxon>
        <taxon>Pseudomonadota</taxon>
        <taxon>Alphaproteobacteria</taxon>
        <taxon>Rhodobacterales</taxon>
        <taxon>Paracoccaceae</taxon>
        <taxon>Gemmobacter</taxon>
    </lineage>
</organism>
<evidence type="ECO:0000313" key="7">
    <source>
        <dbReference type="EMBL" id="SIS85962.1"/>
    </source>
</evidence>
<keyword evidence="7" id="KW-0407">Ion channel</keyword>
<keyword evidence="7" id="KW-0406">Ion transport</keyword>
<reference evidence="7 8" key="1">
    <citation type="submission" date="2017-01" db="EMBL/GenBank/DDBJ databases">
        <authorList>
            <person name="Mah S.A."/>
            <person name="Swanson W.J."/>
            <person name="Moy G.W."/>
            <person name="Vacquier V.D."/>
        </authorList>
    </citation>
    <scope>NUCLEOTIDE SEQUENCE [LARGE SCALE GENOMIC DNA]</scope>
    <source>
        <strain evidence="7 8">DSM 26375</strain>
    </source>
</reference>
<dbReference type="STRING" id="1086013.SAMN05421774_102717"/>
<dbReference type="InterPro" id="IPR027359">
    <property type="entry name" value="Volt_channel_dom_sf"/>
</dbReference>
<dbReference type="InterPro" id="IPR028744">
    <property type="entry name" value="CatSper4"/>
</dbReference>
<dbReference type="Pfam" id="PF00520">
    <property type="entry name" value="Ion_trans"/>
    <property type="match status" value="1"/>
</dbReference>
<feature type="transmembrane region" description="Helical" evidence="5">
    <location>
        <begin position="195"/>
        <end position="220"/>
    </location>
</feature>
<protein>
    <submittedName>
        <fullName evidence="7">Voltage-gated sodium channel</fullName>
    </submittedName>
</protein>
<dbReference type="RefSeq" id="WP_076529867.1">
    <property type="nucleotide sequence ID" value="NZ_BMEH01000002.1"/>
</dbReference>
<gene>
    <name evidence="7" type="ORF">SAMN05421774_102717</name>
</gene>
<evidence type="ECO:0000256" key="5">
    <source>
        <dbReference type="SAM" id="Phobius"/>
    </source>
</evidence>
<dbReference type="PANTHER" id="PTHR47077:SF1">
    <property type="entry name" value="CATION CHANNEL SPERM-ASSOCIATED PROTEIN 4"/>
    <property type="match status" value="1"/>
</dbReference>
<evidence type="ECO:0000256" key="4">
    <source>
        <dbReference type="ARBA" id="ARBA00023136"/>
    </source>
</evidence>
<evidence type="ECO:0000259" key="6">
    <source>
        <dbReference type="Pfam" id="PF00520"/>
    </source>
</evidence>
<feature type="transmembrane region" description="Helical" evidence="5">
    <location>
        <begin position="124"/>
        <end position="146"/>
    </location>
</feature>
<feature type="transmembrane region" description="Helical" evidence="5">
    <location>
        <begin position="45"/>
        <end position="68"/>
    </location>
</feature>
<evidence type="ECO:0000256" key="3">
    <source>
        <dbReference type="ARBA" id="ARBA00022989"/>
    </source>
</evidence>
<keyword evidence="3 5" id="KW-1133">Transmembrane helix</keyword>
<feature type="domain" description="Ion transport" evidence="6">
    <location>
        <begin position="18"/>
        <end position="230"/>
    </location>
</feature>
<dbReference type="OrthoDB" id="5297065at2"/>
<dbReference type="GO" id="GO:0005227">
    <property type="term" value="F:calcium-activated cation channel activity"/>
    <property type="evidence" value="ECO:0007669"/>
    <property type="project" value="InterPro"/>
</dbReference>
<dbReference type="GO" id="GO:0006814">
    <property type="term" value="P:sodium ion transport"/>
    <property type="evidence" value="ECO:0007669"/>
    <property type="project" value="TreeGrafter"/>
</dbReference>
<dbReference type="AlphaFoldDB" id="A0A1N7MIR6"/>
<dbReference type="InterPro" id="IPR005821">
    <property type="entry name" value="Ion_trans_dom"/>
</dbReference>
<keyword evidence="8" id="KW-1185">Reference proteome</keyword>
<dbReference type="SUPFAM" id="SSF81324">
    <property type="entry name" value="Voltage-gated potassium channels"/>
    <property type="match status" value="1"/>
</dbReference>
<sequence length="261" mass="29272">MTPRQRIDAWLETPLVRNAIMAVIVFNAIILGTETSATLMARAGGLIVTLDRLCLAIFVLELLAKMYARGWRFFRNGWNIFDFVIVGISLMPTAGGLSVLRALRILRALRLVSVAPRLRRVVEGFVSALPGMASVFLLMALIFYIASVMATKLFSSSFPQWFGDLGNSAYSLFQIMTLESWSMGIVRPVMEVHPYAWAFFVPFIMMTTFAVVNLLVGLIVNSMQDAHSQEENSRTDAYREEVLARLVEIEKRLAARDNTPL</sequence>
<proteinExistence type="predicted"/>
<name>A0A1N7MIR6_9RHOB</name>
<evidence type="ECO:0000256" key="1">
    <source>
        <dbReference type="ARBA" id="ARBA00004141"/>
    </source>
</evidence>
<dbReference type="GO" id="GO:0036128">
    <property type="term" value="C:CatSper complex"/>
    <property type="evidence" value="ECO:0007669"/>
    <property type="project" value="InterPro"/>
</dbReference>
<dbReference type="Gene3D" id="1.20.120.350">
    <property type="entry name" value="Voltage-gated potassium channels. Chain C"/>
    <property type="match status" value="1"/>
</dbReference>
<evidence type="ECO:0000313" key="8">
    <source>
        <dbReference type="Proteomes" id="UP000186141"/>
    </source>
</evidence>
<dbReference type="PANTHER" id="PTHR47077">
    <property type="entry name" value="ION_TRANS DOMAIN-CONTAINING PROTEIN"/>
    <property type="match status" value="1"/>
</dbReference>
<dbReference type="Proteomes" id="UP000186141">
    <property type="component" value="Unassembled WGS sequence"/>
</dbReference>
<evidence type="ECO:0000256" key="2">
    <source>
        <dbReference type="ARBA" id="ARBA00022692"/>
    </source>
</evidence>